<evidence type="ECO:0000256" key="3">
    <source>
        <dbReference type="ARBA" id="ARBA00022490"/>
    </source>
</evidence>
<dbReference type="Proteomes" id="UP001162483">
    <property type="component" value="Unassembled WGS sequence"/>
</dbReference>
<protein>
    <recommendedName>
        <fullName evidence="5">Thymosin beta</fullName>
    </recommendedName>
</protein>
<comment type="function">
    <text evidence="5">Plays an important role in the organization of the cytoskeleton. Binds to and sequesters actin monomers (G actin) and therefore inhibits actin polymerization.</text>
</comment>
<comment type="caution">
    <text evidence="7">The sequence shown here is derived from an EMBL/GenBank/DDBJ whole genome shotgun (WGS) entry which is preliminary data.</text>
</comment>
<dbReference type="PIRSF" id="PIRSF001828">
    <property type="entry name" value="Thymosin_beta"/>
    <property type="match status" value="1"/>
</dbReference>
<organism evidence="7 8">
    <name type="scientific">Staurois parvus</name>
    <dbReference type="NCBI Taxonomy" id="386267"/>
    <lineage>
        <taxon>Eukaryota</taxon>
        <taxon>Metazoa</taxon>
        <taxon>Chordata</taxon>
        <taxon>Craniata</taxon>
        <taxon>Vertebrata</taxon>
        <taxon>Euteleostomi</taxon>
        <taxon>Amphibia</taxon>
        <taxon>Batrachia</taxon>
        <taxon>Anura</taxon>
        <taxon>Neobatrachia</taxon>
        <taxon>Ranoidea</taxon>
        <taxon>Ranidae</taxon>
        <taxon>Staurois</taxon>
    </lineage>
</organism>
<evidence type="ECO:0000313" key="8">
    <source>
        <dbReference type="Proteomes" id="UP001162483"/>
    </source>
</evidence>
<feature type="compositionally biased region" description="Basic and acidic residues" evidence="6">
    <location>
        <begin position="31"/>
        <end position="43"/>
    </location>
</feature>
<feature type="compositionally biased region" description="Basic and acidic residues" evidence="6">
    <location>
        <begin position="1"/>
        <end position="16"/>
    </location>
</feature>
<reference evidence="7" key="1">
    <citation type="submission" date="2023-05" db="EMBL/GenBank/DDBJ databases">
        <authorList>
            <person name="Stuckert A."/>
        </authorList>
    </citation>
    <scope>NUCLEOTIDE SEQUENCE</scope>
</reference>
<dbReference type="Gene3D" id="1.20.5.520">
    <property type="entry name" value="Single helix bin"/>
    <property type="match status" value="1"/>
</dbReference>
<dbReference type="PANTHER" id="PTHR12021:SF26">
    <property type="entry name" value="THYMOSIN BETA"/>
    <property type="match status" value="1"/>
</dbReference>
<dbReference type="EMBL" id="CATNWA010015617">
    <property type="protein sequence ID" value="CAI9585119.1"/>
    <property type="molecule type" value="Genomic_DNA"/>
</dbReference>
<evidence type="ECO:0000256" key="5">
    <source>
        <dbReference type="PIRNR" id="PIRNR001828"/>
    </source>
</evidence>
<evidence type="ECO:0000313" key="7">
    <source>
        <dbReference type="EMBL" id="CAI9585119.1"/>
    </source>
</evidence>
<comment type="similarity">
    <text evidence="2 5">Belongs to the thymosin beta family.</text>
</comment>
<keyword evidence="5" id="KW-0009">Actin-binding</keyword>
<keyword evidence="8" id="KW-1185">Reference proteome</keyword>
<evidence type="ECO:0000256" key="4">
    <source>
        <dbReference type="ARBA" id="ARBA00023212"/>
    </source>
</evidence>
<name>A0ABN9EJR4_9NEOB</name>
<dbReference type="InterPro" id="IPR001152">
    <property type="entry name" value="Beta-thymosin"/>
</dbReference>
<keyword evidence="3 5" id="KW-0963">Cytoplasm</keyword>
<comment type="subcellular location">
    <subcellularLocation>
        <location evidence="1 5">Cytoplasm</location>
        <location evidence="1 5">Cytoskeleton</location>
    </subcellularLocation>
</comment>
<evidence type="ECO:0000256" key="1">
    <source>
        <dbReference type="ARBA" id="ARBA00004245"/>
    </source>
</evidence>
<feature type="region of interest" description="Disordered" evidence="6">
    <location>
        <begin position="1"/>
        <end position="43"/>
    </location>
</feature>
<dbReference type="SMART" id="SM00152">
    <property type="entry name" value="THY"/>
    <property type="match status" value="1"/>
</dbReference>
<gene>
    <name evidence="7" type="ORF">SPARVUS_LOCUS10129990</name>
</gene>
<dbReference type="InterPro" id="IPR038386">
    <property type="entry name" value="Beta-thymosin_sf"/>
</dbReference>
<dbReference type="PANTHER" id="PTHR12021">
    <property type="entry name" value="THYMOSIN BETA"/>
    <property type="match status" value="1"/>
</dbReference>
<evidence type="ECO:0000256" key="2">
    <source>
        <dbReference type="ARBA" id="ARBA00009511"/>
    </source>
</evidence>
<sequence>MADKPDLKEIGSFDKSKLKKTQTQEKNPLPTKEEIEQEKQGYN</sequence>
<proteinExistence type="inferred from homology"/>
<evidence type="ECO:0000256" key="6">
    <source>
        <dbReference type="SAM" id="MobiDB-lite"/>
    </source>
</evidence>
<dbReference type="Pfam" id="PF01290">
    <property type="entry name" value="Thymosin"/>
    <property type="match status" value="1"/>
</dbReference>
<keyword evidence="4 5" id="KW-0206">Cytoskeleton</keyword>
<accession>A0ABN9EJR4</accession>